<feature type="transmembrane region" description="Helical" evidence="1">
    <location>
        <begin position="29"/>
        <end position="52"/>
    </location>
</feature>
<keyword evidence="3" id="KW-1185">Reference proteome</keyword>
<keyword evidence="1" id="KW-0812">Transmembrane</keyword>
<feature type="transmembrane region" description="Helical" evidence="1">
    <location>
        <begin position="90"/>
        <end position="110"/>
    </location>
</feature>
<gene>
    <name evidence="2" type="primary">yrzE</name>
    <name evidence="2" type="ORF">AM1BK_06950</name>
</gene>
<feature type="transmembrane region" description="Helical" evidence="1">
    <location>
        <begin position="64"/>
        <end position="83"/>
    </location>
</feature>
<organism evidence="2 3">
    <name type="scientific">Neobacillus kokaensis</name>
    <dbReference type="NCBI Taxonomy" id="2759023"/>
    <lineage>
        <taxon>Bacteria</taxon>
        <taxon>Bacillati</taxon>
        <taxon>Bacillota</taxon>
        <taxon>Bacilli</taxon>
        <taxon>Bacillales</taxon>
        <taxon>Bacillaceae</taxon>
        <taxon>Neobacillus</taxon>
    </lineage>
</organism>
<sequence length="149" mass="16485">MSTDLKKRIKLARRLKGERKIESKSFGTAILYGLIFIFVFAAVCSLLISFIMRFTSAGESSLQYIVTAISFIALFGGGFLSGGKRKEKGWLIGSVTGLIYSLIVFLFQFLGYDRLFDAEQVIYHTCYTLIAMMGGILGVNIATNNSKHA</sequence>
<dbReference type="EMBL" id="BNDS01000002">
    <property type="protein sequence ID" value="GHH97152.1"/>
    <property type="molecule type" value="Genomic_DNA"/>
</dbReference>
<keyword evidence="1" id="KW-1133">Transmembrane helix</keyword>
<dbReference type="Proteomes" id="UP000637074">
    <property type="component" value="Unassembled WGS sequence"/>
</dbReference>
<evidence type="ECO:0000313" key="3">
    <source>
        <dbReference type="Proteomes" id="UP000637074"/>
    </source>
</evidence>
<proteinExistence type="predicted"/>
<comment type="caution">
    <text evidence="2">The sequence shown here is derived from an EMBL/GenBank/DDBJ whole genome shotgun (WGS) entry which is preliminary data.</text>
</comment>
<protein>
    <submittedName>
        <fullName evidence="2">Membrane protein YrzE</fullName>
    </submittedName>
</protein>
<reference evidence="2 3" key="1">
    <citation type="journal article" date="2022" name="Int. J. Syst. Evol. Microbiol.">
        <title>Neobacillus kokaensis sp. nov., isolated from soil.</title>
        <authorList>
            <person name="Yuki K."/>
            <person name="Matsubara H."/>
            <person name="Yamaguchi S."/>
        </authorList>
    </citation>
    <scope>NUCLEOTIDE SEQUENCE [LARGE SCALE GENOMIC DNA]</scope>
    <source>
        <strain evidence="2 3">LOB 377</strain>
    </source>
</reference>
<keyword evidence="1" id="KW-0472">Membrane</keyword>
<name>A0ABQ3N0R6_9BACI</name>
<dbReference type="NCBIfam" id="TIGR04086">
    <property type="entry name" value="TIGR04086_membr"/>
    <property type="match status" value="1"/>
</dbReference>
<accession>A0ABQ3N0R6</accession>
<evidence type="ECO:0000313" key="2">
    <source>
        <dbReference type="EMBL" id="GHH97152.1"/>
    </source>
</evidence>
<dbReference type="Pfam" id="PF12670">
    <property type="entry name" value="DUF3792"/>
    <property type="match status" value="1"/>
</dbReference>
<feature type="transmembrane region" description="Helical" evidence="1">
    <location>
        <begin position="122"/>
        <end position="143"/>
    </location>
</feature>
<dbReference type="InterPro" id="IPR023804">
    <property type="entry name" value="DUF3792_TM"/>
</dbReference>
<evidence type="ECO:0000256" key="1">
    <source>
        <dbReference type="SAM" id="Phobius"/>
    </source>
</evidence>